<dbReference type="OrthoDB" id="9813910at2"/>
<accession>A0A0A2M845</accession>
<keyword evidence="1" id="KW-0732">Signal</keyword>
<feature type="chain" id="PRO_5001991037" description="DUF5683 domain-containing protein" evidence="1">
    <location>
        <begin position="21"/>
        <end position="189"/>
    </location>
</feature>
<dbReference type="Proteomes" id="UP000030152">
    <property type="component" value="Unassembled WGS sequence"/>
</dbReference>
<feature type="domain" description="DUF5683" evidence="2">
    <location>
        <begin position="44"/>
        <end position="189"/>
    </location>
</feature>
<organism evidence="3 4">
    <name type="scientific">Flavobacterium rivuli WB 3.3-2 = DSM 21788</name>
    <dbReference type="NCBI Taxonomy" id="1121895"/>
    <lineage>
        <taxon>Bacteria</taxon>
        <taxon>Pseudomonadati</taxon>
        <taxon>Bacteroidota</taxon>
        <taxon>Flavobacteriia</taxon>
        <taxon>Flavobacteriales</taxon>
        <taxon>Flavobacteriaceae</taxon>
        <taxon>Flavobacterium</taxon>
    </lineage>
</organism>
<dbReference type="STRING" id="1121895.GCA_000378485_01410"/>
<protein>
    <recommendedName>
        <fullName evidence="2">DUF5683 domain-containing protein</fullName>
    </recommendedName>
</protein>
<name>A0A0A2M845_9FLAO</name>
<dbReference type="InterPro" id="IPR043738">
    <property type="entry name" value="DUF5683"/>
</dbReference>
<dbReference type="Pfam" id="PF18935">
    <property type="entry name" value="DUF5683"/>
    <property type="match status" value="1"/>
</dbReference>
<evidence type="ECO:0000259" key="2">
    <source>
        <dbReference type="Pfam" id="PF18935"/>
    </source>
</evidence>
<reference evidence="3 4" key="1">
    <citation type="submission" date="2013-09" db="EMBL/GenBank/DDBJ databases">
        <authorList>
            <person name="Zeng Z."/>
            <person name="Chen C."/>
        </authorList>
    </citation>
    <scope>NUCLEOTIDE SEQUENCE [LARGE SCALE GENOMIC DNA]</scope>
    <source>
        <strain evidence="3 4">WB 3.3-2</strain>
    </source>
</reference>
<proteinExistence type="predicted"/>
<evidence type="ECO:0000313" key="3">
    <source>
        <dbReference type="EMBL" id="KGO87613.1"/>
    </source>
</evidence>
<dbReference type="AlphaFoldDB" id="A0A0A2M845"/>
<comment type="caution">
    <text evidence="3">The sequence shown here is derived from an EMBL/GenBank/DDBJ whole genome shotgun (WGS) entry which is preliminary data.</text>
</comment>
<keyword evidence="4" id="KW-1185">Reference proteome</keyword>
<dbReference type="EMBL" id="JRLX01000004">
    <property type="protein sequence ID" value="KGO87613.1"/>
    <property type="molecule type" value="Genomic_DNA"/>
</dbReference>
<evidence type="ECO:0000256" key="1">
    <source>
        <dbReference type="SAM" id="SignalP"/>
    </source>
</evidence>
<dbReference type="RefSeq" id="WP_020212549.1">
    <property type="nucleotide sequence ID" value="NZ_JRLX01000004.1"/>
</dbReference>
<feature type="signal peptide" evidence="1">
    <location>
        <begin position="1"/>
        <end position="20"/>
    </location>
</feature>
<sequence>MKNILFILITLFFFSLPAFAQDNELKVDIIKQDSVLLKPYKMDPLAPARAAFYSGLVPGLGQIYNKRYWKAPIAWGGMGLSIYYYSWNNKKYHEYRDAYKDKLAGRPVTGTLSELNGDRLIRGQKFYQRNRDLSMFFTIGIYLLNIVDANVDAHLKQFNVNENLSLLPSVQQNQIDYKYNLGLTLNYKF</sequence>
<evidence type="ECO:0000313" key="4">
    <source>
        <dbReference type="Proteomes" id="UP000030152"/>
    </source>
</evidence>
<dbReference type="eggNOG" id="ENOG502ZCD0">
    <property type="taxonomic scope" value="Bacteria"/>
</dbReference>
<gene>
    <name evidence="3" type="ORF">Q765_05640</name>
</gene>